<feature type="compositionally biased region" description="Low complexity" evidence="1">
    <location>
        <begin position="773"/>
        <end position="784"/>
    </location>
</feature>
<feature type="region of interest" description="Disordered" evidence="1">
    <location>
        <begin position="1032"/>
        <end position="1069"/>
    </location>
</feature>
<feature type="compositionally biased region" description="Polar residues" evidence="1">
    <location>
        <begin position="443"/>
        <end position="456"/>
    </location>
</feature>
<feature type="compositionally biased region" description="Basic and acidic residues" evidence="1">
    <location>
        <begin position="364"/>
        <end position="375"/>
    </location>
</feature>
<feature type="compositionally biased region" description="Polar residues" evidence="1">
    <location>
        <begin position="1160"/>
        <end position="1171"/>
    </location>
</feature>
<feature type="region of interest" description="Disordered" evidence="1">
    <location>
        <begin position="581"/>
        <end position="751"/>
    </location>
</feature>
<reference evidence="2" key="1">
    <citation type="journal article" date="2023" name="PhytoFront">
        <title>Draft Genome Resources of Seven Strains of Tilletia horrida, Causal Agent of Kernel Smut of Rice.</title>
        <authorList>
            <person name="Khanal S."/>
            <person name="Antony Babu S."/>
            <person name="Zhou X.G."/>
        </authorList>
    </citation>
    <scope>NUCLEOTIDE SEQUENCE</scope>
    <source>
        <strain evidence="2">TX3</strain>
    </source>
</reference>
<keyword evidence="3" id="KW-1185">Reference proteome</keyword>
<feature type="region of interest" description="Disordered" evidence="1">
    <location>
        <begin position="1147"/>
        <end position="1172"/>
    </location>
</feature>
<dbReference type="EMBL" id="JAPDMQ010000431">
    <property type="protein sequence ID" value="KAK0524831.1"/>
    <property type="molecule type" value="Genomic_DNA"/>
</dbReference>
<organism evidence="2 3">
    <name type="scientific">Tilletia horrida</name>
    <dbReference type="NCBI Taxonomy" id="155126"/>
    <lineage>
        <taxon>Eukaryota</taxon>
        <taxon>Fungi</taxon>
        <taxon>Dikarya</taxon>
        <taxon>Basidiomycota</taxon>
        <taxon>Ustilaginomycotina</taxon>
        <taxon>Exobasidiomycetes</taxon>
        <taxon>Tilletiales</taxon>
        <taxon>Tilletiaceae</taxon>
        <taxon>Tilletia</taxon>
    </lineage>
</organism>
<feature type="region of interest" description="Disordered" evidence="1">
    <location>
        <begin position="1"/>
        <end position="38"/>
    </location>
</feature>
<feature type="compositionally biased region" description="Pro residues" evidence="1">
    <location>
        <begin position="63"/>
        <end position="72"/>
    </location>
</feature>
<feature type="compositionally biased region" description="Pro residues" evidence="1">
    <location>
        <begin position="639"/>
        <end position="653"/>
    </location>
</feature>
<feature type="compositionally biased region" description="Low complexity" evidence="1">
    <location>
        <begin position="673"/>
        <end position="682"/>
    </location>
</feature>
<feature type="compositionally biased region" description="Polar residues" evidence="1">
    <location>
        <begin position="799"/>
        <end position="815"/>
    </location>
</feature>
<feature type="compositionally biased region" description="Polar residues" evidence="1">
    <location>
        <begin position="722"/>
        <end position="739"/>
    </location>
</feature>
<evidence type="ECO:0000313" key="3">
    <source>
        <dbReference type="Proteomes" id="UP001176521"/>
    </source>
</evidence>
<dbReference type="Proteomes" id="UP001176521">
    <property type="component" value="Unassembled WGS sequence"/>
</dbReference>
<accession>A0AAN6G7B4</accession>
<feature type="region of interest" description="Disordered" evidence="1">
    <location>
        <begin position="345"/>
        <end position="375"/>
    </location>
</feature>
<dbReference type="Gene3D" id="1.10.20.10">
    <property type="entry name" value="Histone, subunit A"/>
    <property type="match status" value="1"/>
</dbReference>
<proteinExistence type="predicted"/>
<feature type="region of interest" description="Disordered" evidence="1">
    <location>
        <begin position="765"/>
        <end position="969"/>
    </location>
</feature>
<feature type="compositionally biased region" description="Polar residues" evidence="1">
    <location>
        <begin position="583"/>
        <end position="595"/>
    </location>
</feature>
<feature type="compositionally biased region" description="Low complexity" evidence="1">
    <location>
        <begin position="931"/>
        <end position="943"/>
    </location>
</feature>
<dbReference type="GO" id="GO:0046982">
    <property type="term" value="F:protein heterodimerization activity"/>
    <property type="evidence" value="ECO:0007669"/>
    <property type="project" value="InterPro"/>
</dbReference>
<evidence type="ECO:0000256" key="1">
    <source>
        <dbReference type="SAM" id="MobiDB-lite"/>
    </source>
</evidence>
<evidence type="ECO:0000313" key="2">
    <source>
        <dbReference type="EMBL" id="KAK0524831.1"/>
    </source>
</evidence>
<feature type="region of interest" description="Disordered" evidence="1">
    <location>
        <begin position="58"/>
        <end position="81"/>
    </location>
</feature>
<comment type="caution">
    <text evidence="2">The sequence shown here is derived from an EMBL/GenBank/DDBJ whole genome shotgun (WGS) entry which is preliminary data.</text>
</comment>
<dbReference type="AlphaFoldDB" id="A0AAN6G7B4"/>
<feature type="region of interest" description="Disordered" evidence="1">
    <location>
        <begin position="404"/>
        <end position="475"/>
    </location>
</feature>
<feature type="compositionally biased region" description="Low complexity" evidence="1">
    <location>
        <begin position="1043"/>
        <end position="1054"/>
    </location>
</feature>
<feature type="compositionally biased region" description="Polar residues" evidence="1">
    <location>
        <begin position="831"/>
        <end position="841"/>
    </location>
</feature>
<feature type="compositionally biased region" description="Low complexity" evidence="1">
    <location>
        <begin position="818"/>
        <end position="830"/>
    </location>
</feature>
<gene>
    <name evidence="2" type="ORF">OC842_005707</name>
</gene>
<name>A0AAN6G7B4_9BASI</name>
<dbReference type="InterPro" id="IPR009072">
    <property type="entry name" value="Histone-fold"/>
</dbReference>
<sequence>MLRRANSIAARDNSDAASCNSFKSLPPTPDAIPFPTAASPPANPLTMCMAMALATSDDTVIPSTPPPPPPPGSTGRPTTPTMYDAFRAYTSDTYRMRSPSRTFHSVPPAAMPTTPTGVLLDEAPTFISARAANSLLSENRPTRIQSEALHFLNRLLDELLLLILHSSRSLATNRIKTEGVLRVFNNNLLAKNAVLEAELELRTYLEGKRAEGAKVPLGLQATSRLDGTESFPVASAYNLLRNRCEVYSTLNDHEDDTAAGDQHIMSTDGRPVATITPGVAIYVTALLEFVGEYVLQGMARVIERDNSDEASLTDFRAAMTEDEALSPLFSRLIVADEVKKRMDAAAARRQRRTGNVSSPGGADELSRGVRPETRTVRPWQVPNNSEDMEEAANMRSFGRRTSALLSGAGSSGRPGTSNGVLLDRGSASVSGHGGSQDYKRESVQSVFTSGASTTAHGSVGPAGSSMGGSTAVSHGASESVSTAGAFVRRLSNDGKGFGIFSGKRRGSLRQSQDAAQSGFFAKQLGQEAKPKISLDTGMNAEDDFEALMMSGQTMKVSLTPNRLRTIEVPDKATAAAAAATAAKLSQRTRPGTLNTDKLREPESSRTAQAAPAAMVRSSSAVSEDSPPLARPGSRSGGAPAPPRPSKVQSPPPSSYRGPGDSASISGHDRSNGAATPTATPTAVFKDRDEGLVEEPGSIEGALDMKARPFPRTEPGQEDDASTNRSHPPSAHHPTQSTASRHAGSPSLDFARRGVVGGVVRNLFSSKRASKDMSSLASPALSARSYRGGPYANGDASADNVASSVDLHSSASTGQVPDQAAASGSNAQSGSFGRNSGQTRQYAASFDLQQRDESLVTHSIRRKEVPGLGPAIPERPGTVMGVYGEPVAREDSPPPNQQRQEPPSRKVPWSYARRSSGNLGRQPSMDRIARGSTVSVNDPSSSSVDHTGGGRQQFEGSGMHTHNPSRDTYGSLPHSMHEVKAPTPAEILAGSSSAYAAGMVPLAMLLDLEQRMASCKTVAECQSLLSSYIEDASAGRSSDRIQPSASTASTQAAGAVEPSSSGQAGADDTTLAAEERPALARASAAAVQPRAVPGPVLAMADDWVLEENTPLWNNHASIAGWLLDGESSPLVLLGPSPSDGGIVPSSDGTTIHAQQQQQQQNGTAAHVSTSDGHSAGLHLKMGAGLSSSGTWAASKASLVSNMPIVDRMRRPSAVSTVHSTYNDAEE</sequence>
<protein>
    <submittedName>
        <fullName evidence="2">Uncharacterized protein</fullName>
    </submittedName>
</protein>